<feature type="compositionally biased region" description="Polar residues" evidence="1">
    <location>
        <begin position="1"/>
        <end position="11"/>
    </location>
</feature>
<evidence type="ECO:0000313" key="3">
    <source>
        <dbReference type="Proteomes" id="UP000281553"/>
    </source>
</evidence>
<organism evidence="2 3">
    <name type="scientific">Dibothriocephalus latus</name>
    <name type="common">Fish tapeworm</name>
    <name type="synonym">Diphyllobothrium latum</name>
    <dbReference type="NCBI Taxonomy" id="60516"/>
    <lineage>
        <taxon>Eukaryota</taxon>
        <taxon>Metazoa</taxon>
        <taxon>Spiralia</taxon>
        <taxon>Lophotrochozoa</taxon>
        <taxon>Platyhelminthes</taxon>
        <taxon>Cestoda</taxon>
        <taxon>Eucestoda</taxon>
        <taxon>Diphyllobothriidea</taxon>
        <taxon>Diphyllobothriidae</taxon>
        <taxon>Dibothriocephalus</taxon>
    </lineage>
</organism>
<protein>
    <submittedName>
        <fullName evidence="2">Uncharacterized protein</fullName>
    </submittedName>
</protein>
<reference evidence="2 3" key="1">
    <citation type="submission" date="2018-11" db="EMBL/GenBank/DDBJ databases">
        <authorList>
            <consortium name="Pathogen Informatics"/>
        </authorList>
    </citation>
    <scope>NUCLEOTIDE SEQUENCE [LARGE SCALE GENOMIC DNA]</scope>
</reference>
<evidence type="ECO:0000313" key="2">
    <source>
        <dbReference type="EMBL" id="VDN30787.1"/>
    </source>
</evidence>
<accession>A0A3P7N8I6</accession>
<dbReference type="Proteomes" id="UP000281553">
    <property type="component" value="Unassembled WGS sequence"/>
</dbReference>
<dbReference type="EMBL" id="UYRU01080135">
    <property type="protein sequence ID" value="VDN30787.1"/>
    <property type="molecule type" value="Genomic_DNA"/>
</dbReference>
<evidence type="ECO:0000256" key="1">
    <source>
        <dbReference type="SAM" id="MobiDB-lite"/>
    </source>
</evidence>
<keyword evidence="3" id="KW-1185">Reference proteome</keyword>
<gene>
    <name evidence="2" type="ORF">DILT_LOCUS15610</name>
</gene>
<name>A0A3P7N8I6_DIBLA</name>
<feature type="region of interest" description="Disordered" evidence="1">
    <location>
        <begin position="1"/>
        <end position="42"/>
    </location>
</feature>
<sequence length="116" mass="12905">MRPLSVNSNVQKLGRRASDAKADVAASLAPPQKEARPAGYNPPLNVTSYYMRHMLSLMHTNSDCRYAPNSNKNVEKTMGYVPTLTAGLLDEQDSLTEGEQFLDAYFIQSVNHIVFK</sequence>
<dbReference type="OrthoDB" id="10528882at2759"/>
<proteinExistence type="predicted"/>
<dbReference type="AlphaFoldDB" id="A0A3P7N8I6"/>